<gene>
    <name evidence="3" type="ORF">pEaSNUABM7_00081</name>
</gene>
<evidence type="ECO:0000256" key="1">
    <source>
        <dbReference type="SAM" id="MobiDB-lite"/>
    </source>
</evidence>
<reference evidence="3" key="1">
    <citation type="submission" date="2021-06" db="EMBL/GenBank/DDBJ databases">
        <title>Complete genome sequence of Erwinia phage pEa_SNUABM_7.</title>
        <authorList>
            <person name="Kim S.G."/>
            <person name="Park S.C."/>
        </authorList>
    </citation>
    <scope>NUCLEOTIDE SEQUENCE</scope>
</reference>
<feature type="compositionally biased region" description="Basic and acidic residues" evidence="1">
    <location>
        <begin position="71"/>
        <end position="83"/>
    </location>
</feature>
<dbReference type="EMBL" id="MZ475896">
    <property type="protein sequence ID" value="QYW04749.1"/>
    <property type="molecule type" value="Genomic_DNA"/>
</dbReference>
<proteinExistence type="predicted"/>
<accession>A0AAE8BKJ4</accession>
<keyword evidence="2" id="KW-0812">Transmembrane</keyword>
<feature type="compositionally biased region" description="Polar residues" evidence="1">
    <location>
        <begin position="53"/>
        <end position="63"/>
    </location>
</feature>
<dbReference type="Proteomes" id="UP000827609">
    <property type="component" value="Segment"/>
</dbReference>
<keyword evidence="4" id="KW-1185">Reference proteome</keyword>
<feature type="compositionally biased region" description="Basic and acidic residues" evidence="1">
    <location>
        <begin position="40"/>
        <end position="49"/>
    </location>
</feature>
<feature type="region of interest" description="Disordered" evidence="1">
    <location>
        <begin position="35"/>
        <end position="98"/>
    </location>
</feature>
<name>A0AAE8BKJ4_9CAUD</name>
<keyword evidence="2" id="KW-0472">Membrane</keyword>
<feature type="transmembrane region" description="Helical" evidence="2">
    <location>
        <begin position="12"/>
        <end position="28"/>
    </location>
</feature>
<evidence type="ECO:0000256" key="2">
    <source>
        <dbReference type="SAM" id="Phobius"/>
    </source>
</evidence>
<evidence type="ECO:0000313" key="3">
    <source>
        <dbReference type="EMBL" id="QYW04749.1"/>
    </source>
</evidence>
<sequence>MSKAIEIFKKYWKIFASVVVLIVAALFFRRPKASESITSGEEKAAENTREQAIANQVQDSKTVNDAVAGLNERKPETDPKPASENDSMDDLAEKYNKL</sequence>
<evidence type="ECO:0000313" key="4">
    <source>
        <dbReference type="Proteomes" id="UP000827609"/>
    </source>
</evidence>
<organism evidence="3 4">
    <name type="scientific">Erwinia phage pEa_SNUABM_7</name>
    <dbReference type="NCBI Taxonomy" id="2866695"/>
    <lineage>
        <taxon>Viruses</taxon>
        <taxon>Duplodnaviria</taxon>
        <taxon>Heunggongvirae</taxon>
        <taxon>Uroviricota</taxon>
        <taxon>Caudoviricetes</taxon>
        <taxon>Snuvirus</taxon>
        <taxon>Snuvirus SNUABM7</taxon>
    </lineage>
</organism>
<protein>
    <submittedName>
        <fullName evidence="3">Uncharacterized protein</fullName>
    </submittedName>
</protein>
<keyword evidence="2" id="KW-1133">Transmembrane helix</keyword>